<evidence type="ECO:0000313" key="7">
    <source>
        <dbReference type="EMBL" id="CAK5276457.1"/>
    </source>
</evidence>
<proteinExistence type="predicted"/>
<dbReference type="SMART" id="SM00066">
    <property type="entry name" value="GAL4"/>
    <property type="match status" value="1"/>
</dbReference>
<dbReference type="InterPro" id="IPR001138">
    <property type="entry name" value="Zn2Cys6_DnaBD"/>
</dbReference>
<evidence type="ECO:0000256" key="2">
    <source>
        <dbReference type="ARBA" id="ARBA00022833"/>
    </source>
</evidence>
<keyword evidence="5" id="KW-0539">Nucleus</keyword>
<dbReference type="Proteomes" id="UP001295794">
    <property type="component" value="Unassembled WGS sequence"/>
</dbReference>
<dbReference type="EMBL" id="CAVNYO010000406">
    <property type="protein sequence ID" value="CAK5276457.1"/>
    <property type="molecule type" value="Genomic_DNA"/>
</dbReference>
<dbReference type="PROSITE" id="PS00463">
    <property type="entry name" value="ZN2_CY6_FUNGAL_1"/>
    <property type="match status" value="1"/>
</dbReference>
<feature type="domain" description="Zn(2)-C6 fungal-type" evidence="6">
    <location>
        <begin position="14"/>
        <end position="47"/>
    </location>
</feature>
<keyword evidence="4" id="KW-0804">Transcription</keyword>
<evidence type="ECO:0000256" key="3">
    <source>
        <dbReference type="ARBA" id="ARBA00023015"/>
    </source>
</evidence>
<dbReference type="GO" id="GO:0008270">
    <property type="term" value="F:zinc ion binding"/>
    <property type="evidence" value="ECO:0007669"/>
    <property type="project" value="InterPro"/>
</dbReference>
<comment type="caution">
    <text evidence="7">The sequence shown here is derived from an EMBL/GenBank/DDBJ whole genome shotgun (WGS) entry which is preliminary data.</text>
</comment>
<dbReference type="AlphaFoldDB" id="A0AAD2HIJ8"/>
<keyword evidence="2" id="KW-0862">Zinc</keyword>
<evidence type="ECO:0000256" key="5">
    <source>
        <dbReference type="ARBA" id="ARBA00023242"/>
    </source>
</evidence>
<dbReference type="Pfam" id="PF00172">
    <property type="entry name" value="Zn_clus"/>
    <property type="match status" value="1"/>
</dbReference>
<dbReference type="PROSITE" id="PS50048">
    <property type="entry name" value="ZN2_CY6_FUNGAL_2"/>
    <property type="match status" value="1"/>
</dbReference>
<gene>
    <name evidence="7" type="ORF">MYCIT1_LOCUS24708</name>
</gene>
<name>A0AAD2HIJ8_9AGAR</name>
<dbReference type="InterPro" id="IPR036864">
    <property type="entry name" value="Zn2-C6_fun-type_DNA-bd_sf"/>
</dbReference>
<keyword evidence="1" id="KW-0479">Metal-binding</keyword>
<dbReference type="SUPFAM" id="SSF57701">
    <property type="entry name" value="Zn2/Cys6 DNA-binding domain"/>
    <property type="match status" value="1"/>
</dbReference>
<evidence type="ECO:0000256" key="4">
    <source>
        <dbReference type="ARBA" id="ARBA00023163"/>
    </source>
</evidence>
<organism evidence="7 8">
    <name type="scientific">Mycena citricolor</name>
    <dbReference type="NCBI Taxonomy" id="2018698"/>
    <lineage>
        <taxon>Eukaryota</taxon>
        <taxon>Fungi</taxon>
        <taxon>Dikarya</taxon>
        <taxon>Basidiomycota</taxon>
        <taxon>Agaricomycotina</taxon>
        <taxon>Agaricomycetes</taxon>
        <taxon>Agaricomycetidae</taxon>
        <taxon>Agaricales</taxon>
        <taxon>Marasmiineae</taxon>
        <taxon>Mycenaceae</taxon>
        <taxon>Mycena</taxon>
    </lineage>
</organism>
<protein>
    <recommendedName>
        <fullName evidence="6">Zn(2)-C6 fungal-type domain-containing protein</fullName>
    </recommendedName>
</protein>
<dbReference type="Gene3D" id="4.10.240.10">
    <property type="entry name" value="Zn(2)-C6 fungal-type DNA-binding domain"/>
    <property type="match status" value="1"/>
</dbReference>
<dbReference type="CDD" id="cd00067">
    <property type="entry name" value="GAL4"/>
    <property type="match status" value="1"/>
</dbReference>
<evidence type="ECO:0000256" key="1">
    <source>
        <dbReference type="ARBA" id="ARBA00022723"/>
    </source>
</evidence>
<evidence type="ECO:0000259" key="6">
    <source>
        <dbReference type="PROSITE" id="PS50048"/>
    </source>
</evidence>
<reference evidence="7" key="1">
    <citation type="submission" date="2023-11" db="EMBL/GenBank/DDBJ databases">
        <authorList>
            <person name="De Vega J J."/>
            <person name="De Vega J J."/>
        </authorList>
    </citation>
    <scope>NUCLEOTIDE SEQUENCE</scope>
</reference>
<evidence type="ECO:0000313" key="8">
    <source>
        <dbReference type="Proteomes" id="UP001295794"/>
    </source>
</evidence>
<dbReference type="PANTHER" id="PTHR47660">
    <property type="entry name" value="TRANSCRIPTION FACTOR WITH C2H2 AND ZN(2)-CYS(6) DNA BINDING DOMAIN (EUROFUNG)-RELATED-RELATED"/>
    <property type="match status" value="1"/>
</dbReference>
<sequence>MSTQREKHNRVFIACLSCRKSKVKCLNNNEDDQPCARCIQRNLPCVYQPVNASGGDGMAQNAGASTSQAGYYYPEGQTQPYAGNDYQYSYRQDQQTQQQGHYDPNNQGYYYHNGAYYGSGYQGN</sequence>
<keyword evidence="3" id="KW-0805">Transcription regulation</keyword>
<keyword evidence="8" id="KW-1185">Reference proteome</keyword>
<accession>A0AAD2HIJ8</accession>
<dbReference type="GO" id="GO:0000981">
    <property type="term" value="F:DNA-binding transcription factor activity, RNA polymerase II-specific"/>
    <property type="evidence" value="ECO:0007669"/>
    <property type="project" value="InterPro"/>
</dbReference>